<protein>
    <submittedName>
        <fullName evidence="1">Uncharacterized protein</fullName>
    </submittedName>
</protein>
<dbReference type="OrthoDB" id="6433213at2759"/>
<comment type="caution">
    <text evidence="1">The sequence shown here is derived from an EMBL/GenBank/DDBJ whole genome shotgun (WGS) entry which is preliminary data.</text>
</comment>
<evidence type="ECO:0000313" key="1">
    <source>
        <dbReference type="EMBL" id="GFT46615.1"/>
    </source>
</evidence>
<accession>A0A8X6P1Q2</accession>
<reference evidence="1" key="1">
    <citation type="submission" date="2020-08" db="EMBL/GenBank/DDBJ databases">
        <title>Multicomponent nature underlies the extraordinary mechanical properties of spider dragline silk.</title>
        <authorList>
            <person name="Kono N."/>
            <person name="Nakamura H."/>
            <person name="Mori M."/>
            <person name="Yoshida Y."/>
            <person name="Ohtoshi R."/>
            <person name="Malay A.D."/>
            <person name="Moran D.A.P."/>
            <person name="Tomita M."/>
            <person name="Numata K."/>
            <person name="Arakawa K."/>
        </authorList>
    </citation>
    <scope>NUCLEOTIDE SEQUENCE</scope>
</reference>
<keyword evidence="2" id="KW-1185">Reference proteome</keyword>
<gene>
    <name evidence="1" type="ORF">NPIL_488071</name>
</gene>
<proteinExistence type="predicted"/>
<dbReference type="AlphaFoldDB" id="A0A8X6P1Q2"/>
<dbReference type="Proteomes" id="UP000887013">
    <property type="component" value="Unassembled WGS sequence"/>
</dbReference>
<organism evidence="1 2">
    <name type="scientific">Nephila pilipes</name>
    <name type="common">Giant wood spider</name>
    <name type="synonym">Nephila maculata</name>
    <dbReference type="NCBI Taxonomy" id="299642"/>
    <lineage>
        <taxon>Eukaryota</taxon>
        <taxon>Metazoa</taxon>
        <taxon>Ecdysozoa</taxon>
        <taxon>Arthropoda</taxon>
        <taxon>Chelicerata</taxon>
        <taxon>Arachnida</taxon>
        <taxon>Araneae</taxon>
        <taxon>Araneomorphae</taxon>
        <taxon>Entelegynae</taxon>
        <taxon>Araneoidea</taxon>
        <taxon>Nephilidae</taxon>
        <taxon>Nephila</taxon>
    </lineage>
</organism>
<name>A0A8X6P1Q2_NEPPI</name>
<dbReference type="InterPro" id="IPR036388">
    <property type="entry name" value="WH-like_DNA-bd_sf"/>
</dbReference>
<sequence>MNVLQVISFKNLEEEICPSGMNLTVEDHTLGDEVLQAAIEEDSSLMYGELSKQLNISDEAVRLHLHLLGKTYRLRK</sequence>
<dbReference type="EMBL" id="BMAW01064715">
    <property type="protein sequence ID" value="GFT46615.1"/>
    <property type="molecule type" value="Genomic_DNA"/>
</dbReference>
<evidence type="ECO:0000313" key="2">
    <source>
        <dbReference type="Proteomes" id="UP000887013"/>
    </source>
</evidence>
<dbReference type="Gene3D" id="1.10.10.10">
    <property type="entry name" value="Winged helix-like DNA-binding domain superfamily/Winged helix DNA-binding domain"/>
    <property type="match status" value="1"/>
</dbReference>